<proteinExistence type="predicted"/>
<gene>
    <name evidence="1" type="ORF">REIFOR_01389</name>
</gene>
<reference evidence="1 2" key="1">
    <citation type="journal article" date="2017" name="Environ. Microbiol.">
        <title>Genomic and physiological analyses of 'Reinekea forsetii' reveal a versatile opportunistic lifestyle during spring algae blooms.</title>
        <authorList>
            <person name="Avci B."/>
            <person name="Hahnke R.L."/>
            <person name="Chafee M."/>
            <person name="Fischer T."/>
            <person name="Gruber-Vodicka H."/>
            <person name="Tegetmeyer H.E."/>
            <person name="Harder J."/>
            <person name="Fuchs B.M."/>
            <person name="Amann R.I."/>
            <person name="Teeling H."/>
        </authorList>
    </citation>
    <scope>NUCLEOTIDE SEQUENCE [LARGE SCALE GENOMIC DNA]</scope>
    <source>
        <strain evidence="1 2">Hel1_31_D35</strain>
    </source>
</reference>
<dbReference type="AlphaFoldDB" id="A0A2K8KP30"/>
<dbReference type="Proteomes" id="UP000229757">
    <property type="component" value="Chromosome"/>
</dbReference>
<dbReference type="EMBL" id="CP011797">
    <property type="protein sequence ID" value="ATX76535.1"/>
    <property type="molecule type" value="Genomic_DNA"/>
</dbReference>
<organism evidence="1 2">
    <name type="scientific">Reinekea forsetii</name>
    <dbReference type="NCBI Taxonomy" id="1336806"/>
    <lineage>
        <taxon>Bacteria</taxon>
        <taxon>Pseudomonadati</taxon>
        <taxon>Pseudomonadota</taxon>
        <taxon>Gammaproteobacteria</taxon>
        <taxon>Oceanospirillales</taxon>
        <taxon>Saccharospirillaceae</taxon>
        <taxon>Reinekea</taxon>
    </lineage>
</organism>
<evidence type="ECO:0000313" key="2">
    <source>
        <dbReference type="Proteomes" id="UP000229757"/>
    </source>
</evidence>
<dbReference type="KEGG" id="rfo:REIFOR_01389"/>
<evidence type="ECO:0000313" key="1">
    <source>
        <dbReference type="EMBL" id="ATX76535.1"/>
    </source>
</evidence>
<protein>
    <submittedName>
        <fullName evidence="1">Uncharacterized protein</fullName>
    </submittedName>
</protein>
<accession>A0A2K8KP30</accession>
<dbReference type="RefSeq" id="WP_100256874.1">
    <property type="nucleotide sequence ID" value="NZ_CP011797.1"/>
</dbReference>
<name>A0A2K8KP30_9GAMM</name>
<sequence>MKSVFIIVIFMIASSLFGLELSNNKLGPLILGPELLISKEKLALHFPEYDVVHDIRSGDSPDFHFLGVYKLDELIFYIVSYIDTEEAVAEYPMHLLVVVSPTITDKYGLRVGDSYRDVVLKRSDELIFGAGHHTNNLGANSIYYEFSLEPSGFDQAIEMPDMSPENATIGDLVEQNPKIESISWPYPSWD</sequence>
<dbReference type="OrthoDB" id="7061434at2"/>
<keyword evidence="2" id="KW-1185">Reference proteome</keyword>